<dbReference type="Gene3D" id="2.60.40.290">
    <property type="match status" value="1"/>
</dbReference>
<feature type="compositionally biased region" description="Polar residues" evidence="1">
    <location>
        <begin position="400"/>
        <end position="417"/>
    </location>
</feature>
<feature type="compositionally biased region" description="Low complexity" evidence="1">
    <location>
        <begin position="239"/>
        <end position="254"/>
    </location>
</feature>
<name>A0A8H9H570_9ACTN</name>
<keyword evidence="2" id="KW-0472">Membrane</keyword>
<accession>A0A8H9H570</accession>
<dbReference type="SMART" id="SM00637">
    <property type="entry name" value="CBD_II"/>
    <property type="match status" value="1"/>
</dbReference>
<feature type="compositionally biased region" description="Gly residues" evidence="1">
    <location>
        <begin position="76"/>
        <end position="89"/>
    </location>
</feature>
<feature type="compositionally biased region" description="Acidic residues" evidence="1">
    <location>
        <begin position="354"/>
        <end position="363"/>
    </location>
</feature>
<feature type="domain" description="CBM2" evidence="3">
    <location>
        <begin position="430"/>
        <end position="520"/>
    </location>
</feature>
<dbReference type="GO" id="GO:0030247">
    <property type="term" value="F:polysaccharide binding"/>
    <property type="evidence" value="ECO:0007669"/>
    <property type="project" value="InterPro"/>
</dbReference>
<keyword evidence="5" id="KW-1185">Reference proteome</keyword>
<dbReference type="InterPro" id="IPR008965">
    <property type="entry name" value="CBM2/CBM3_carb-bd_dom_sf"/>
</dbReference>
<feature type="compositionally biased region" description="Basic and acidic residues" evidence="1">
    <location>
        <begin position="114"/>
        <end position="125"/>
    </location>
</feature>
<feature type="compositionally biased region" description="Pro residues" evidence="1">
    <location>
        <begin position="37"/>
        <end position="56"/>
    </location>
</feature>
<dbReference type="OrthoDB" id="3544415at2"/>
<feature type="compositionally biased region" description="Low complexity" evidence="1">
    <location>
        <begin position="364"/>
        <end position="375"/>
    </location>
</feature>
<evidence type="ECO:0000256" key="1">
    <source>
        <dbReference type="SAM" id="MobiDB-lite"/>
    </source>
</evidence>
<protein>
    <recommendedName>
        <fullName evidence="3">CBM2 domain-containing protein</fullName>
    </recommendedName>
</protein>
<feature type="region of interest" description="Disordered" evidence="1">
    <location>
        <begin position="1"/>
        <end position="173"/>
    </location>
</feature>
<evidence type="ECO:0000313" key="5">
    <source>
        <dbReference type="Proteomes" id="UP000653480"/>
    </source>
</evidence>
<feature type="compositionally biased region" description="Basic and acidic residues" evidence="1">
    <location>
        <begin position="387"/>
        <end position="396"/>
    </location>
</feature>
<evidence type="ECO:0000259" key="3">
    <source>
        <dbReference type="SMART" id="SM00637"/>
    </source>
</evidence>
<reference evidence="4" key="2">
    <citation type="submission" date="2020-09" db="EMBL/GenBank/DDBJ databases">
        <authorList>
            <person name="Sun Q."/>
            <person name="Zhou Y."/>
        </authorList>
    </citation>
    <scope>NUCLEOTIDE SEQUENCE</scope>
    <source>
        <strain evidence="4">CGMCC 4.7138</strain>
    </source>
</reference>
<dbReference type="GO" id="GO:0004553">
    <property type="term" value="F:hydrolase activity, hydrolyzing O-glycosyl compounds"/>
    <property type="evidence" value="ECO:0007669"/>
    <property type="project" value="InterPro"/>
</dbReference>
<dbReference type="GO" id="GO:0005975">
    <property type="term" value="P:carbohydrate metabolic process"/>
    <property type="evidence" value="ECO:0007669"/>
    <property type="project" value="InterPro"/>
</dbReference>
<gene>
    <name evidence="4" type="ORF">GCM10011574_50440</name>
</gene>
<dbReference type="InterPro" id="IPR012291">
    <property type="entry name" value="CBM2_carb-bd_dom_sf"/>
</dbReference>
<dbReference type="RefSeq" id="WP_142571998.1">
    <property type="nucleotide sequence ID" value="NZ_VIRL01000009.1"/>
</dbReference>
<dbReference type="InterPro" id="IPR001919">
    <property type="entry name" value="CBD2"/>
</dbReference>
<feature type="region of interest" description="Disordered" evidence="1">
    <location>
        <begin position="217"/>
        <end position="423"/>
    </location>
</feature>
<reference evidence="4" key="1">
    <citation type="journal article" date="2014" name="Int. J. Syst. Evol. Microbiol.">
        <title>Complete genome sequence of Corynebacterium casei LMG S-19264T (=DSM 44701T), isolated from a smear-ripened cheese.</title>
        <authorList>
            <consortium name="US DOE Joint Genome Institute (JGI-PGF)"/>
            <person name="Walter F."/>
            <person name="Albersmeier A."/>
            <person name="Kalinowski J."/>
            <person name="Ruckert C."/>
        </authorList>
    </citation>
    <scope>NUCLEOTIDE SEQUENCE</scope>
    <source>
        <strain evidence="4">CGMCC 4.7138</strain>
    </source>
</reference>
<dbReference type="EMBL" id="BMMN01000010">
    <property type="protein sequence ID" value="GGO22262.1"/>
    <property type="molecule type" value="Genomic_DNA"/>
</dbReference>
<dbReference type="Proteomes" id="UP000653480">
    <property type="component" value="Unassembled WGS sequence"/>
</dbReference>
<dbReference type="AlphaFoldDB" id="A0A8H9H570"/>
<evidence type="ECO:0000256" key="2">
    <source>
        <dbReference type="SAM" id="Phobius"/>
    </source>
</evidence>
<proteinExistence type="predicted"/>
<evidence type="ECO:0000313" key="4">
    <source>
        <dbReference type="EMBL" id="GGO22262.1"/>
    </source>
</evidence>
<comment type="caution">
    <text evidence="4">The sequence shown here is derived from an EMBL/GenBank/DDBJ whole genome shotgun (WGS) entry which is preliminary data.</text>
</comment>
<keyword evidence="2" id="KW-1133">Transmembrane helix</keyword>
<feature type="compositionally biased region" description="Low complexity" evidence="1">
    <location>
        <begin position="287"/>
        <end position="300"/>
    </location>
</feature>
<keyword evidence="2" id="KW-0812">Transmembrane</keyword>
<feature type="transmembrane region" description="Helical" evidence="2">
    <location>
        <begin position="177"/>
        <end position="200"/>
    </location>
</feature>
<dbReference type="SUPFAM" id="SSF49384">
    <property type="entry name" value="Carbohydrate-binding domain"/>
    <property type="match status" value="1"/>
</dbReference>
<feature type="compositionally biased region" description="Low complexity" evidence="1">
    <location>
        <begin position="312"/>
        <end position="322"/>
    </location>
</feature>
<feature type="compositionally biased region" description="Basic and acidic residues" evidence="1">
    <location>
        <begin position="270"/>
        <end position="284"/>
    </location>
</feature>
<sequence>MGRHTTGRRAREGQPSPAPDDPTQRGGSPEHLAFRPPATPDDSPQPLPGPGHPGPQPGGGAAPWPAPPSQMTAGGVATGSGLPTGGGPPTAGAVLWPVPPSEATTRMFAALSPERLESERLESESIKPGSLGPESPASPERRAPAERLVGSGGAGNRGLPGQDRDDRAKQPRRMRRLALVSGLSVLLAVGVTAGGARLVAGRTFLSMEQPTTACPVSENCADADGPYAASGSGQALGETPAPGDPTGDPTGDAARNGQDDPGSTNVDQGETGRNDTGKNSDTGKNEAAQGGPAAPQATPASKGRDGDHASARTRAPSTTARSTADRSTTDPGASAHAVPRVGDAPAAVTAAPEGTDDTDDTDDTGTASDGGAAPGETTLDDTANTRGGEDGRDSEHAAGTNHTTGADHTNRTNTARAGSTLAGGDPAVRVRFTVSARDESGYTARIAVRNEGQALRAWTIRLATGGQVTAVEGADWRQQGDTLTLSSRAALAEGGTLTLIVHADGASAAPAGCVLSEGRCEVTNSGSSGRGD</sequence>
<organism evidence="4 5">
    <name type="scientific">Microbispora bryophytorum</name>
    <dbReference type="NCBI Taxonomy" id="1460882"/>
    <lineage>
        <taxon>Bacteria</taxon>
        <taxon>Bacillati</taxon>
        <taxon>Actinomycetota</taxon>
        <taxon>Actinomycetes</taxon>
        <taxon>Streptosporangiales</taxon>
        <taxon>Streptosporangiaceae</taxon>
        <taxon>Microbispora</taxon>
    </lineage>
</organism>